<evidence type="ECO:0000313" key="3">
    <source>
        <dbReference type="Proteomes" id="UP000289323"/>
    </source>
</evidence>
<feature type="region of interest" description="Disordered" evidence="1">
    <location>
        <begin position="1"/>
        <end position="21"/>
    </location>
</feature>
<accession>A0A446BH21</accession>
<name>A0A446BH21_9PEZI</name>
<dbReference type="EMBL" id="OUUZ01000008">
    <property type="protein sequence ID" value="SPQ21817.1"/>
    <property type="molecule type" value="Genomic_DNA"/>
</dbReference>
<reference evidence="2 3" key="1">
    <citation type="submission" date="2018-04" db="EMBL/GenBank/DDBJ databases">
        <authorList>
            <person name="Huttner S."/>
            <person name="Dainat J."/>
        </authorList>
    </citation>
    <scope>NUCLEOTIDE SEQUENCE [LARGE SCALE GENOMIC DNA]</scope>
</reference>
<proteinExistence type="predicted"/>
<evidence type="ECO:0000256" key="1">
    <source>
        <dbReference type="SAM" id="MobiDB-lite"/>
    </source>
</evidence>
<dbReference type="Proteomes" id="UP000289323">
    <property type="component" value="Unassembled WGS sequence"/>
</dbReference>
<organism evidence="2 3">
    <name type="scientific">Thermothielavioides terrestris</name>
    <dbReference type="NCBI Taxonomy" id="2587410"/>
    <lineage>
        <taxon>Eukaryota</taxon>
        <taxon>Fungi</taxon>
        <taxon>Dikarya</taxon>
        <taxon>Ascomycota</taxon>
        <taxon>Pezizomycotina</taxon>
        <taxon>Sordariomycetes</taxon>
        <taxon>Sordariomycetidae</taxon>
        <taxon>Sordariales</taxon>
        <taxon>Chaetomiaceae</taxon>
        <taxon>Thermothielavioides</taxon>
    </lineage>
</organism>
<dbReference type="AlphaFoldDB" id="A0A446BH21"/>
<sequence length="21" mass="2246">MAPRRLVIVDPPTGKPITAVN</sequence>
<protein>
    <submittedName>
        <fullName evidence="2">99585e52-d85a-4d40-a240-081e4c0e287c</fullName>
    </submittedName>
</protein>
<gene>
    <name evidence="2" type="ORF">TT172_LOCUS4236</name>
</gene>
<evidence type="ECO:0000313" key="2">
    <source>
        <dbReference type="EMBL" id="SPQ21817.1"/>
    </source>
</evidence>